<evidence type="ECO:0000256" key="12">
    <source>
        <dbReference type="ARBA" id="ARBA00032593"/>
    </source>
</evidence>
<dbReference type="OrthoDB" id="9791355at2"/>
<dbReference type="EMBL" id="CP001117">
    <property type="protein sequence ID" value="ACO48155.1"/>
    <property type="molecule type" value="Genomic_DNA"/>
</dbReference>
<evidence type="ECO:0000259" key="13">
    <source>
        <dbReference type="PROSITE" id="PS50944"/>
    </source>
</evidence>
<name>C1D3S6_DEIDV</name>
<dbReference type="InterPro" id="IPR050536">
    <property type="entry name" value="DtxR_MntR_Metal-Reg"/>
</dbReference>
<evidence type="ECO:0000256" key="4">
    <source>
        <dbReference type="ARBA" id="ARBA00022490"/>
    </source>
</evidence>
<dbReference type="AlphaFoldDB" id="C1D3S6"/>
<evidence type="ECO:0000256" key="10">
    <source>
        <dbReference type="ARBA" id="ARBA00023163"/>
    </source>
</evidence>
<feature type="domain" description="HTH dtxR-type" evidence="13">
    <location>
        <begin position="1"/>
        <end position="65"/>
    </location>
</feature>
<proteinExistence type="inferred from homology"/>
<evidence type="ECO:0000256" key="6">
    <source>
        <dbReference type="ARBA" id="ARBA00023004"/>
    </source>
</evidence>
<reference evidence="14 15" key="1">
    <citation type="journal article" date="2009" name="PLoS Genet.">
        <title>Alliance of proteomics and genomics to unravel the specificities of Sahara bacterium Deinococcus deserti.</title>
        <authorList>
            <person name="de Groot A."/>
            <person name="Dulermo R."/>
            <person name="Ortet P."/>
            <person name="Blanchard L."/>
            <person name="Guerin P."/>
            <person name="Fernandez B."/>
            <person name="Vacherie B."/>
            <person name="Dossat C."/>
            <person name="Jolivet E."/>
            <person name="Siguier P."/>
            <person name="Chandler M."/>
            <person name="Barakat M."/>
            <person name="Dedieu A."/>
            <person name="Barbe V."/>
            <person name="Heulin T."/>
            <person name="Sommer S."/>
            <person name="Achouak W."/>
            <person name="Armengaud J."/>
        </authorList>
    </citation>
    <scope>NUCLEOTIDE SEQUENCE [LARGE SCALE GENOMIC DNA]</scope>
    <source>
        <strain evidence="15">DSM 17065 / CIP 109153 / LMG 22923 / VCD115</strain>
        <plasmid evidence="15">pDeide3</plasmid>
    </source>
</reference>
<dbReference type="InterPro" id="IPR036421">
    <property type="entry name" value="Fe_dep_repressor_sf"/>
</dbReference>
<dbReference type="GO" id="GO:0005737">
    <property type="term" value="C:cytoplasm"/>
    <property type="evidence" value="ECO:0007669"/>
    <property type="project" value="UniProtKB-SubCell"/>
</dbReference>
<evidence type="ECO:0000256" key="9">
    <source>
        <dbReference type="ARBA" id="ARBA00023159"/>
    </source>
</evidence>
<dbReference type="Gene3D" id="2.30.30.90">
    <property type="match status" value="1"/>
</dbReference>
<dbReference type="SMART" id="SM00899">
    <property type="entry name" value="FeoA"/>
    <property type="match status" value="1"/>
</dbReference>
<comment type="subcellular location">
    <subcellularLocation>
        <location evidence="1">Cytoplasm</location>
    </subcellularLocation>
</comment>
<dbReference type="InterPro" id="IPR036388">
    <property type="entry name" value="WH-like_DNA-bd_sf"/>
</dbReference>
<evidence type="ECO:0000256" key="3">
    <source>
        <dbReference type="ARBA" id="ARBA00011738"/>
    </source>
</evidence>
<keyword evidence="15" id="KW-1185">Reference proteome</keyword>
<dbReference type="SUPFAM" id="SSF46785">
    <property type="entry name" value="Winged helix' DNA-binding domain"/>
    <property type="match status" value="1"/>
</dbReference>
<dbReference type="PANTHER" id="PTHR33238">
    <property type="entry name" value="IRON (METAL) DEPENDENT REPRESSOR, DTXR FAMILY"/>
    <property type="match status" value="1"/>
</dbReference>
<dbReference type="InterPro" id="IPR008988">
    <property type="entry name" value="Transcriptional_repressor_C"/>
</dbReference>
<comment type="similarity">
    <text evidence="2">Belongs to the DtxR/MntR family.</text>
</comment>
<dbReference type="InterPro" id="IPR001367">
    <property type="entry name" value="Fe_dep_repressor"/>
</dbReference>
<dbReference type="GO" id="GO:0046983">
    <property type="term" value="F:protein dimerization activity"/>
    <property type="evidence" value="ECO:0007669"/>
    <property type="project" value="InterPro"/>
</dbReference>
<dbReference type="SUPFAM" id="SSF47979">
    <property type="entry name" value="Iron-dependent repressor protein, dimerization domain"/>
    <property type="match status" value="1"/>
</dbReference>
<gene>
    <name evidence="14" type="ordered locus">Deide_3p02021</name>
</gene>
<dbReference type="InterPro" id="IPR007167">
    <property type="entry name" value="Fe-transptr_FeoA-like"/>
</dbReference>
<dbReference type="SMART" id="SM00529">
    <property type="entry name" value="HTH_DTXR"/>
    <property type="match status" value="1"/>
</dbReference>
<dbReference type="Pfam" id="PF01325">
    <property type="entry name" value="Fe_dep_repress"/>
    <property type="match status" value="1"/>
</dbReference>
<geneLocation type="plasmid" evidence="15">
    <name>pDeide3</name>
</geneLocation>
<dbReference type="GO" id="GO:0046914">
    <property type="term" value="F:transition metal ion binding"/>
    <property type="evidence" value="ECO:0007669"/>
    <property type="project" value="InterPro"/>
</dbReference>
<evidence type="ECO:0000256" key="2">
    <source>
        <dbReference type="ARBA" id="ARBA00007871"/>
    </source>
</evidence>
<keyword evidence="9" id="KW-0010">Activator</keyword>
<evidence type="ECO:0000313" key="14">
    <source>
        <dbReference type="EMBL" id="ACO48155.1"/>
    </source>
</evidence>
<organism evidence="14 15">
    <name type="scientific">Deinococcus deserti (strain DSM 17065 / CIP 109153 / LMG 22923 / VCD115)</name>
    <dbReference type="NCBI Taxonomy" id="546414"/>
    <lineage>
        <taxon>Bacteria</taxon>
        <taxon>Thermotogati</taxon>
        <taxon>Deinococcota</taxon>
        <taxon>Deinococci</taxon>
        <taxon>Deinococcales</taxon>
        <taxon>Deinococcaceae</taxon>
        <taxon>Deinococcus</taxon>
    </lineage>
</organism>
<dbReference type="KEGG" id="ddr:Deide_3p02021"/>
<dbReference type="GO" id="GO:0003677">
    <property type="term" value="F:DNA binding"/>
    <property type="evidence" value="ECO:0007669"/>
    <property type="project" value="UniProtKB-KW"/>
</dbReference>
<dbReference type="InterPro" id="IPR022687">
    <property type="entry name" value="HTH_DTXR"/>
</dbReference>
<evidence type="ECO:0000256" key="8">
    <source>
        <dbReference type="ARBA" id="ARBA00023125"/>
    </source>
</evidence>
<evidence type="ECO:0000256" key="11">
    <source>
        <dbReference type="ARBA" id="ARBA00023211"/>
    </source>
</evidence>
<evidence type="ECO:0000256" key="1">
    <source>
        <dbReference type="ARBA" id="ARBA00004496"/>
    </source>
</evidence>
<dbReference type="Gene3D" id="1.10.10.10">
    <property type="entry name" value="Winged helix-like DNA-binding domain superfamily/Winged helix DNA-binding domain"/>
    <property type="match status" value="1"/>
</dbReference>
<accession>C1D3S6</accession>
<keyword evidence="4" id="KW-0963">Cytoplasm</keyword>
<dbReference type="Pfam" id="PF02742">
    <property type="entry name" value="Fe_dep_repr_C"/>
    <property type="match status" value="1"/>
</dbReference>
<keyword evidence="8" id="KW-0238">DNA-binding</keyword>
<dbReference type="InterPro" id="IPR038157">
    <property type="entry name" value="FeoA_core_dom"/>
</dbReference>
<sequence>MRERLTPQSEDCLKAIYLLSREGKAGTQDIAQSLGITSASVTGMLKRLAELQLVSYQAYKGVQLTAAGESVALEILRHHRIIEAYLHHSLGVPLEELHQEADRLEHHISESLEARLFAALGAPTHDPHGDPIPSLTGVMPREARRSLMDVRAGETVRVGRLAQNDPSRLAALASLGVVPGTDLEVLEVDSLGVIRVQLPDSDSFALGTTVAEGIWVEDEVASALKETPATL</sequence>
<keyword evidence="7" id="KW-0805">Transcription regulation</keyword>
<keyword evidence="6" id="KW-0408">Iron</keyword>
<keyword evidence="11" id="KW-0464">Manganese</keyword>
<evidence type="ECO:0000256" key="7">
    <source>
        <dbReference type="ARBA" id="ARBA00023015"/>
    </source>
</evidence>
<dbReference type="Pfam" id="PF04023">
    <property type="entry name" value="FeoA"/>
    <property type="match status" value="1"/>
</dbReference>
<dbReference type="PROSITE" id="PS50944">
    <property type="entry name" value="HTH_DTXR"/>
    <property type="match status" value="1"/>
</dbReference>
<keyword evidence="14" id="KW-0614">Plasmid</keyword>
<keyword evidence="10" id="KW-0804">Transcription</keyword>
<dbReference type="SUPFAM" id="SSF50037">
    <property type="entry name" value="C-terminal domain of transcriptional repressors"/>
    <property type="match status" value="1"/>
</dbReference>
<dbReference type="GO" id="GO:0003700">
    <property type="term" value="F:DNA-binding transcription factor activity"/>
    <property type="evidence" value="ECO:0007669"/>
    <property type="project" value="InterPro"/>
</dbReference>
<keyword evidence="5" id="KW-0678">Repressor</keyword>
<dbReference type="InterPro" id="IPR036390">
    <property type="entry name" value="WH_DNA-bd_sf"/>
</dbReference>
<dbReference type="InterPro" id="IPR022689">
    <property type="entry name" value="Iron_dep_repressor"/>
</dbReference>
<dbReference type="PANTHER" id="PTHR33238:SF11">
    <property type="entry name" value="TRANSCRIPTIONAL REGULATOR MNTR"/>
    <property type="match status" value="1"/>
</dbReference>
<comment type="subunit">
    <text evidence="3">Homodimer.</text>
</comment>
<dbReference type="Proteomes" id="UP000002208">
    <property type="component" value="Plasmid 3"/>
</dbReference>
<evidence type="ECO:0000256" key="5">
    <source>
        <dbReference type="ARBA" id="ARBA00022491"/>
    </source>
</evidence>
<protein>
    <recommendedName>
        <fullName evidence="12">Manganese transport regulator</fullName>
    </recommendedName>
</protein>
<evidence type="ECO:0000313" key="15">
    <source>
        <dbReference type="Proteomes" id="UP000002208"/>
    </source>
</evidence>
<dbReference type="HOGENOM" id="CLU_069532_0_2_0"/>